<keyword evidence="7" id="KW-0539">Nucleus</keyword>
<dbReference type="GO" id="GO:0004518">
    <property type="term" value="F:nuclease activity"/>
    <property type="evidence" value="ECO:0007669"/>
    <property type="project" value="UniProtKB-KW"/>
</dbReference>
<accession>A0A438N5Q3</accession>
<dbReference type="Proteomes" id="UP000288859">
    <property type="component" value="Unassembled WGS sequence"/>
</dbReference>
<dbReference type="GO" id="GO:0005634">
    <property type="term" value="C:nucleus"/>
    <property type="evidence" value="ECO:0007669"/>
    <property type="project" value="UniProtKB-SubCell"/>
</dbReference>
<keyword evidence="7" id="KW-0540">Nuclease</keyword>
<sequence length="388" mass="44479">MRLRLFAGAGQAAIRRPREITCFSYDEEHQLRHDASSLRYYYPPLLPCDLSAGFDTFRHVDDSVDEHLDSLLDAIVEHEKTKGSKVETDIITWRGMMTKIMVSPFSYLDDWEMNATVFQDTLFIEESHEKKLDSRQNQYTAPAHPGAMSQDLMSYWGYKFETVALLDKPWSDATREDIESREKMVVSNYAQYCSIVRTGFGRVKIVIGGEVDAVQDFKPVDKSQQVNWVELKTTALIQNEKDQVKFERKLLKFWAQSFLLGVPKIVVGYRNHQGLLERVEELDTQAIPEKVRLQGRGLWDGQAYCLVGIVDIFLQGLKGVVVEEGVWKIRKREKSSVIEVYKAVETGHGDILSAKFVEWRSQGLPQPQQRTQPSQPSQPMEQPQDGPT</sequence>
<dbReference type="EMBL" id="NAJM01000019">
    <property type="protein sequence ID" value="RVX71089.1"/>
    <property type="molecule type" value="Genomic_DNA"/>
</dbReference>
<dbReference type="GO" id="GO:0005829">
    <property type="term" value="C:cytosol"/>
    <property type="evidence" value="ECO:0007669"/>
    <property type="project" value="TreeGrafter"/>
</dbReference>
<dbReference type="InterPro" id="IPR013961">
    <property type="entry name" value="RAI1"/>
</dbReference>
<comment type="function">
    <text evidence="5">Decapping enzyme for NAD-capped RNAs: specifically hydrolyzes the nicotinamide adenine dinucleotide (NAD) cap from a subset of RNAs by removing the entire NAD moiety from the 5'-end of an NAD-capped RNA. The NAD-cap is present at the 5'-end of some RNAs and snoRNAs. In contrast to the canonical 5'-end N7 methylguanosine (m7G) cap, the NAD cap promotes mRNA decay. Also acts as a non-canonical decapping enzyme that removes the entire cap structure of m7G capped or incompletely capped RNAs. Has decapping activity toward incomplete 5'-end m7G cap mRNAs such as unmethylated 5'-end-capped RNA (cap0), while it has no activity toward 2'-O-ribose methylated m7G cap (cap1). Also possesses RNA 5'-pyrophosphohydrolase activity by hydrolyzing the 5'-end triphosphate to release pyrophosphates. Stimulates exoribonuclease activity of Rat1, allowing it to degrade RNAs with stable secondary structure more effectively.</text>
</comment>
<evidence type="ECO:0000256" key="8">
    <source>
        <dbReference type="SAM" id="MobiDB-lite"/>
    </source>
</evidence>
<comment type="catalytic activity">
    <reaction evidence="6">
        <text>a 5'-end NAD(+)-phospho-ribonucleoside in mRNA + H2O = a 5'-end phospho-ribonucleoside in mRNA + NAD(+) + H(+)</text>
        <dbReference type="Rhea" id="RHEA:60880"/>
        <dbReference type="Rhea" id="RHEA-COMP:15692"/>
        <dbReference type="Rhea" id="RHEA-COMP:15698"/>
        <dbReference type="ChEBI" id="CHEBI:15377"/>
        <dbReference type="ChEBI" id="CHEBI:15378"/>
        <dbReference type="ChEBI" id="CHEBI:57540"/>
        <dbReference type="ChEBI" id="CHEBI:138282"/>
        <dbReference type="ChEBI" id="CHEBI:144029"/>
    </reaction>
    <physiologicalReaction direction="left-to-right" evidence="6">
        <dbReference type="Rhea" id="RHEA:60881"/>
    </physiologicalReaction>
</comment>
<evidence type="ECO:0000256" key="2">
    <source>
        <dbReference type="ARBA" id="ARBA00006562"/>
    </source>
</evidence>
<dbReference type="GO" id="GO:0000166">
    <property type="term" value="F:nucleotide binding"/>
    <property type="evidence" value="ECO:0007669"/>
    <property type="project" value="UniProtKB-KW"/>
</dbReference>
<dbReference type="GO" id="GO:0034353">
    <property type="term" value="F:mRNA 5'-diphosphatase activity"/>
    <property type="evidence" value="ECO:0007669"/>
    <property type="project" value="TreeGrafter"/>
</dbReference>
<keyword evidence="7" id="KW-0547">Nucleotide-binding</keyword>
<comment type="catalytic activity">
    <reaction evidence="4">
        <text>a 5'-end triphospho-ribonucleoside in mRNA + H2O = a 5'-end phospho-ribonucleoside in mRNA + diphosphate + H(+)</text>
        <dbReference type="Rhea" id="RHEA:78683"/>
        <dbReference type="Rhea" id="RHEA-COMP:15692"/>
        <dbReference type="Rhea" id="RHEA-COMP:17164"/>
        <dbReference type="ChEBI" id="CHEBI:15377"/>
        <dbReference type="ChEBI" id="CHEBI:15378"/>
        <dbReference type="ChEBI" id="CHEBI:33019"/>
        <dbReference type="ChEBI" id="CHEBI:138282"/>
        <dbReference type="ChEBI" id="CHEBI:167618"/>
    </reaction>
    <physiologicalReaction direction="left-to-right" evidence="4">
        <dbReference type="Rhea" id="RHEA:78684"/>
    </physiologicalReaction>
</comment>
<evidence type="ECO:0000256" key="6">
    <source>
        <dbReference type="ARBA" id="ARBA00048124"/>
    </source>
</evidence>
<dbReference type="GO" id="GO:0110155">
    <property type="term" value="P:NAD-cap decapping"/>
    <property type="evidence" value="ECO:0007669"/>
    <property type="project" value="TreeGrafter"/>
</dbReference>
<keyword evidence="7" id="KW-0378">Hydrolase</keyword>
<comment type="catalytic activity">
    <reaction evidence="3">
        <text>a 5'-end (N(7)-methyl 5'-triphosphoguanosine)-ribonucleoside-ribonucleotide in mRNA + H2O = a (N(7)-methyl 5'-triphosphoguanosine)-nucleoside + a 5'-end phospho-ribonucleoside in mRNA + H(+)</text>
        <dbReference type="Rhea" id="RHEA:66928"/>
        <dbReference type="Rhea" id="RHEA-COMP:15692"/>
        <dbReference type="Rhea" id="RHEA-COMP:17313"/>
        <dbReference type="ChEBI" id="CHEBI:15377"/>
        <dbReference type="ChEBI" id="CHEBI:15378"/>
        <dbReference type="ChEBI" id="CHEBI:138282"/>
        <dbReference type="ChEBI" id="CHEBI:172876"/>
        <dbReference type="ChEBI" id="CHEBI:172877"/>
    </reaction>
    <physiologicalReaction direction="left-to-right" evidence="3">
        <dbReference type="Rhea" id="RHEA:66929"/>
    </physiologicalReaction>
</comment>
<evidence type="ECO:0000256" key="3">
    <source>
        <dbReference type="ARBA" id="ARBA00044676"/>
    </source>
</evidence>
<evidence type="ECO:0000313" key="10">
    <source>
        <dbReference type="EMBL" id="RVX71089.1"/>
    </source>
</evidence>
<reference evidence="10 11" key="1">
    <citation type="submission" date="2017-03" db="EMBL/GenBank/DDBJ databases">
        <title>Genomes of endolithic fungi from Antarctica.</title>
        <authorList>
            <person name="Coleine C."/>
            <person name="Masonjones S."/>
            <person name="Stajich J.E."/>
        </authorList>
    </citation>
    <scope>NUCLEOTIDE SEQUENCE [LARGE SCALE GENOMIC DNA]</scope>
    <source>
        <strain evidence="10 11">CCFEE 6314</strain>
    </source>
</reference>
<evidence type="ECO:0000256" key="5">
    <source>
        <dbReference type="ARBA" id="ARBA00046211"/>
    </source>
</evidence>
<feature type="compositionally biased region" description="Low complexity" evidence="8">
    <location>
        <begin position="365"/>
        <end position="388"/>
    </location>
</feature>
<gene>
    <name evidence="10" type="ORF">B0A52_03455</name>
</gene>
<dbReference type="Pfam" id="PF08652">
    <property type="entry name" value="RAI1"/>
    <property type="match status" value="1"/>
</dbReference>
<evidence type="ECO:0000256" key="4">
    <source>
        <dbReference type="ARBA" id="ARBA00044692"/>
    </source>
</evidence>
<proteinExistence type="inferred from homology"/>
<evidence type="ECO:0000256" key="7">
    <source>
        <dbReference type="RuleBase" id="RU367113"/>
    </source>
</evidence>
<dbReference type="OrthoDB" id="5853397at2759"/>
<comment type="subcellular location">
    <subcellularLocation>
        <location evidence="7">Nucleus</location>
    </subcellularLocation>
</comment>
<evidence type="ECO:0000259" key="9">
    <source>
        <dbReference type="Pfam" id="PF08652"/>
    </source>
</evidence>
<comment type="cofactor">
    <cofactor evidence="1 7">
        <name>a divalent metal cation</name>
        <dbReference type="ChEBI" id="CHEBI:60240"/>
    </cofactor>
</comment>
<name>A0A438N5Q3_EXOME</name>
<dbReference type="PANTHER" id="PTHR12395:SF9">
    <property type="entry name" value="DECAPPING AND EXORIBONUCLEASE PROTEIN"/>
    <property type="match status" value="1"/>
</dbReference>
<dbReference type="AlphaFoldDB" id="A0A438N5Q3"/>
<organism evidence="10 11">
    <name type="scientific">Exophiala mesophila</name>
    <name type="common">Black yeast-like fungus</name>
    <dbReference type="NCBI Taxonomy" id="212818"/>
    <lineage>
        <taxon>Eukaryota</taxon>
        <taxon>Fungi</taxon>
        <taxon>Dikarya</taxon>
        <taxon>Ascomycota</taxon>
        <taxon>Pezizomycotina</taxon>
        <taxon>Eurotiomycetes</taxon>
        <taxon>Chaetothyriomycetidae</taxon>
        <taxon>Chaetothyriales</taxon>
        <taxon>Herpotrichiellaceae</taxon>
        <taxon>Exophiala</taxon>
    </lineage>
</organism>
<dbReference type="PANTHER" id="PTHR12395">
    <property type="entry name" value="DOM-3 RELATED"/>
    <property type="match status" value="1"/>
</dbReference>
<dbReference type="VEuPathDB" id="FungiDB:PV10_06062"/>
<keyword evidence="7" id="KW-0694">RNA-binding</keyword>
<feature type="domain" description="RAI1-like" evidence="9">
    <location>
        <begin position="15"/>
        <end position="356"/>
    </location>
</feature>
<evidence type="ECO:0000313" key="11">
    <source>
        <dbReference type="Proteomes" id="UP000288859"/>
    </source>
</evidence>
<dbReference type="InterPro" id="IPR039039">
    <property type="entry name" value="RAI1-like_fam"/>
</dbReference>
<protein>
    <recommendedName>
        <fullName evidence="7">Decapping nuclease</fullName>
        <ecNumber evidence="7">3.6.1.-</ecNumber>
    </recommendedName>
</protein>
<evidence type="ECO:0000256" key="1">
    <source>
        <dbReference type="ARBA" id="ARBA00001968"/>
    </source>
</evidence>
<comment type="similarity">
    <text evidence="2 7">Belongs to the DXO/Dom3Z family.</text>
</comment>
<comment type="caution">
    <text evidence="10">The sequence shown here is derived from an EMBL/GenBank/DDBJ whole genome shotgun (WGS) entry which is preliminary data.</text>
</comment>
<keyword evidence="7" id="KW-0479">Metal-binding</keyword>
<dbReference type="EC" id="3.6.1.-" evidence="7"/>
<dbReference type="GO" id="GO:0046872">
    <property type="term" value="F:metal ion binding"/>
    <property type="evidence" value="ECO:0007669"/>
    <property type="project" value="UniProtKB-KW"/>
</dbReference>
<dbReference type="GO" id="GO:0000956">
    <property type="term" value="P:nuclear-transcribed mRNA catabolic process"/>
    <property type="evidence" value="ECO:0007669"/>
    <property type="project" value="TreeGrafter"/>
</dbReference>
<dbReference type="GO" id="GO:0003723">
    <property type="term" value="F:RNA binding"/>
    <property type="evidence" value="ECO:0007669"/>
    <property type="project" value="UniProtKB-KW"/>
</dbReference>
<feature type="region of interest" description="Disordered" evidence="8">
    <location>
        <begin position="363"/>
        <end position="388"/>
    </location>
</feature>